<gene>
    <name evidence="2" type="ORF">Pfra01_002122300</name>
</gene>
<feature type="compositionally biased region" description="Polar residues" evidence="1">
    <location>
        <begin position="61"/>
        <end position="79"/>
    </location>
</feature>
<dbReference type="EMBL" id="BSXT01003004">
    <property type="protein sequence ID" value="GMF52025.1"/>
    <property type="molecule type" value="Genomic_DNA"/>
</dbReference>
<proteinExistence type="predicted"/>
<reference evidence="2" key="1">
    <citation type="submission" date="2023-04" db="EMBL/GenBank/DDBJ databases">
        <title>Phytophthora fragariaefolia NBRC 109709.</title>
        <authorList>
            <person name="Ichikawa N."/>
            <person name="Sato H."/>
            <person name="Tonouchi N."/>
        </authorList>
    </citation>
    <scope>NUCLEOTIDE SEQUENCE</scope>
    <source>
        <strain evidence="2">NBRC 109709</strain>
    </source>
</reference>
<evidence type="ECO:0000256" key="1">
    <source>
        <dbReference type="SAM" id="MobiDB-lite"/>
    </source>
</evidence>
<evidence type="ECO:0000313" key="3">
    <source>
        <dbReference type="Proteomes" id="UP001165121"/>
    </source>
</evidence>
<dbReference type="AlphaFoldDB" id="A0A9W6Y0P8"/>
<protein>
    <submittedName>
        <fullName evidence="2">Unnamed protein product</fullName>
    </submittedName>
</protein>
<feature type="compositionally biased region" description="Basic and acidic residues" evidence="1">
    <location>
        <begin position="176"/>
        <end position="185"/>
    </location>
</feature>
<accession>A0A9W6Y0P8</accession>
<sequence length="185" mass="19840">MGPDLSRLVSTLIGNFVNGVKYPSMTRYHEDGTSADQIDMGTGFRFEDDTKKMVQVPIRSTRCNPRSPTGTQGEKTPSAPTDDRSTPSVVGSLGHLCASLDRVSNFADPAPPQRNPKKAGDPEGTRQDLISMEGVTNDLVTDVSPSRGTGLRKMRKGGGRADIPAKYRGFQGSGDRGSDKIGELK</sequence>
<evidence type="ECO:0000313" key="2">
    <source>
        <dbReference type="EMBL" id="GMF52025.1"/>
    </source>
</evidence>
<dbReference type="Proteomes" id="UP001165121">
    <property type="component" value="Unassembled WGS sequence"/>
</dbReference>
<name>A0A9W6Y0P8_9STRA</name>
<feature type="region of interest" description="Disordered" evidence="1">
    <location>
        <begin position="59"/>
        <end position="185"/>
    </location>
</feature>
<organism evidence="2 3">
    <name type="scientific">Phytophthora fragariaefolia</name>
    <dbReference type="NCBI Taxonomy" id="1490495"/>
    <lineage>
        <taxon>Eukaryota</taxon>
        <taxon>Sar</taxon>
        <taxon>Stramenopiles</taxon>
        <taxon>Oomycota</taxon>
        <taxon>Peronosporomycetes</taxon>
        <taxon>Peronosporales</taxon>
        <taxon>Peronosporaceae</taxon>
        <taxon>Phytophthora</taxon>
    </lineage>
</organism>
<comment type="caution">
    <text evidence="2">The sequence shown here is derived from an EMBL/GenBank/DDBJ whole genome shotgun (WGS) entry which is preliminary data.</text>
</comment>
<keyword evidence="3" id="KW-1185">Reference proteome</keyword>